<gene>
    <name evidence="2" type="ORF">Rt10032_c12g4846</name>
</gene>
<keyword evidence="2" id="KW-0808">Transferase</keyword>
<evidence type="ECO:0000313" key="3">
    <source>
        <dbReference type="Proteomes" id="UP000321518"/>
    </source>
</evidence>
<protein>
    <submittedName>
        <fullName evidence="2">Glucose-inducible SAM-dependent methyltransferase</fullName>
    </submittedName>
</protein>
<keyword evidence="2" id="KW-0489">Methyltransferase</keyword>
<comment type="caution">
    <text evidence="2">The sequence shown here is derived from an EMBL/GenBank/DDBJ whole genome shotgun (WGS) entry which is preliminary data.</text>
</comment>
<dbReference type="AlphaFoldDB" id="A0A511KKC5"/>
<dbReference type="PANTHER" id="PTHR14614:SF147">
    <property type="entry name" value="S-ADENOSYLMETHIONINE-DEPENDENT METHYLTRANSFERASE OF THE SEVEN BETA-STRAND FAMILY"/>
    <property type="match status" value="1"/>
</dbReference>
<dbReference type="OrthoDB" id="433955at2759"/>
<proteinExistence type="predicted"/>
<dbReference type="GO" id="GO:0032259">
    <property type="term" value="P:methylation"/>
    <property type="evidence" value="ECO:0007669"/>
    <property type="project" value="UniProtKB-KW"/>
</dbReference>
<sequence length="335" mass="36457">MRRGFWRAQGSLTKTYLLPRPTGHLDNPQRTSSFAYPTPPPTRPASTVPFERFSPPPHSAIPPADISLTVRDGTLVEASTGHRTWGAASLFSHRLASSSSSYLPFAPSNRSLRVLELGSGTGLVGLAAAKVLEALDVPARVVLSDGGDEPDTVLANLRENVEANFPPADSAASCVKVTSERLDWRDYLPSSPSIRAVSHMRQERYDLLLGTDLAYERGQATLLHAAVAVLLRFPSSAPSRDEPNPVFWLTVALRPTHTAEIAEVDSLFPSSSISSSVNPALLRTHDGKLYRLVSTATEDVVGPDGFAGRAVRGKMGARGEMRYRIYRVEWEEMRG</sequence>
<dbReference type="Gene3D" id="3.40.50.150">
    <property type="entry name" value="Vaccinia Virus protein VP39"/>
    <property type="match status" value="1"/>
</dbReference>
<dbReference type="Pfam" id="PF10294">
    <property type="entry name" value="Methyltransf_16"/>
    <property type="match status" value="1"/>
</dbReference>
<dbReference type="SUPFAM" id="SSF53335">
    <property type="entry name" value="S-adenosyl-L-methionine-dependent methyltransferases"/>
    <property type="match status" value="1"/>
</dbReference>
<dbReference type="GO" id="GO:0008757">
    <property type="term" value="F:S-adenosylmethionine-dependent methyltransferase activity"/>
    <property type="evidence" value="ECO:0007669"/>
    <property type="project" value="UniProtKB-ARBA"/>
</dbReference>
<dbReference type="EMBL" id="BJWK01000012">
    <property type="protein sequence ID" value="GEM10829.1"/>
    <property type="molecule type" value="Genomic_DNA"/>
</dbReference>
<organism evidence="2 3">
    <name type="scientific">Rhodotorula toruloides</name>
    <name type="common">Yeast</name>
    <name type="synonym">Rhodosporidium toruloides</name>
    <dbReference type="NCBI Taxonomy" id="5286"/>
    <lineage>
        <taxon>Eukaryota</taxon>
        <taxon>Fungi</taxon>
        <taxon>Dikarya</taxon>
        <taxon>Basidiomycota</taxon>
        <taxon>Pucciniomycotina</taxon>
        <taxon>Microbotryomycetes</taxon>
        <taxon>Sporidiobolales</taxon>
        <taxon>Sporidiobolaceae</taxon>
        <taxon>Rhodotorula</taxon>
    </lineage>
</organism>
<accession>A0A511KKC5</accession>
<name>A0A511KKC5_RHOTO</name>
<dbReference type="Proteomes" id="UP000321518">
    <property type="component" value="Unassembled WGS sequence"/>
</dbReference>
<dbReference type="PANTHER" id="PTHR14614">
    <property type="entry name" value="HEPATOCELLULAR CARCINOMA-ASSOCIATED ANTIGEN"/>
    <property type="match status" value="1"/>
</dbReference>
<reference evidence="2 3" key="1">
    <citation type="submission" date="2019-07" db="EMBL/GenBank/DDBJ databases">
        <title>Rhodotorula toruloides NBRC10032 genome sequencing.</title>
        <authorList>
            <person name="Shida Y."/>
            <person name="Takaku H."/>
            <person name="Ogasawara W."/>
            <person name="Mori K."/>
        </authorList>
    </citation>
    <scope>NUCLEOTIDE SEQUENCE [LARGE SCALE GENOMIC DNA]</scope>
    <source>
        <strain evidence="2 3">NBRC10032</strain>
    </source>
</reference>
<evidence type="ECO:0000256" key="1">
    <source>
        <dbReference type="SAM" id="MobiDB-lite"/>
    </source>
</evidence>
<dbReference type="InterPro" id="IPR019410">
    <property type="entry name" value="Methyltransf_16"/>
</dbReference>
<dbReference type="InterPro" id="IPR029063">
    <property type="entry name" value="SAM-dependent_MTases_sf"/>
</dbReference>
<evidence type="ECO:0000313" key="2">
    <source>
        <dbReference type="EMBL" id="GEM10829.1"/>
    </source>
</evidence>
<feature type="region of interest" description="Disordered" evidence="1">
    <location>
        <begin position="18"/>
        <end position="45"/>
    </location>
</feature>